<evidence type="ECO:0000256" key="10">
    <source>
        <dbReference type="ARBA" id="ARBA00023136"/>
    </source>
</evidence>
<feature type="domain" description="Tyrosine-protein phosphatase" evidence="18">
    <location>
        <begin position="1238"/>
        <end position="1497"/>
    </location>
</feature>
<accession>A0ABM0HYV6</accession>
<dbReference type="Pfam" id="PF13927">
    <property type="entry name" value="Ig_3"/>
    <property type="match status" value="1"/>
</dbReference>
<dbReference type="SUPFAM" id="SSF49265">
    <property type="entry name" value="Fibronectin type III"/>
    <property type="match status" value="3"/>
</dbReference>
<dbReference type="GeneID" id="101390848"/>
<dbReference type="InterPro" id="IPR003598">
    <property type="entry name" value="Ig_sub2"/>
</dbReference>
<keyword evidence="6" id="KW-0677">Repeat</keyword>
<feature type="domain" description="Tyrosine-protein phosphatase" evidence="18">
    <location>
        <begin position="951"/>
        <end position="1206"/>
    </location>
</feature>
<dbReference type="CDD" id="cd05739">
    <property type="entry name" value="IgI_3_RPTP_IIa_LAR_like"/>
    <property type="match status" value="1"/>
</dbReference>
<evidence type="ECO:0000256" key="17">
    <source>
        <dbReference type="SAM" id="SignalP"/>
    </source>
</evidence>
<dbReference type="Pfam" id="PF07679">
    <property type="entry name" value="I-set"/>
    <property type="match status" value="2"/>
</dbReference>
<keyword evidence="7" id="KW-0378">Hydrolase</keyword>
<evidence type="ECO:0000259" key="20">
    <source>
        <dbReference type="PROSITE" id="PS50835"/>
    </source>
</evidence>
<organism evidence="22 23">
    <name type="scientific">Ceratotherium simum simum</name>
    <name type="common">Southern white rhinoceros</name>
    <dbReference type="NCBI Taxonomy" id="73337"/>
    <lineage>
        <taxon>Eukaryota</taxon>
        <taxon>Metazoa</taxon>
        <taxon>Chordata</taxon>
        <taxon>Craniata</taxon>
        <taxon>Vertebrata</taxon>
        <taxon>Euteleostomi</taxon>
        <taxon>Mammalia</taxon>
        <taxon>Eutheria</taxon>
        <taxon>Laurasiatheria</taxon>
        <taxon>Perissodactyla</taxon>
        <taxon>Rhinocerotidae</taxon>
        <taxon>Ceratotherium</taxon>
    </lineage>
</organism>
<dbReference type="RefSeq" id="XP_004436862.1">
    <property type="nucleotide sequence ID" value="XM_004436805.2"/>
</dbReference>
<evidence type="ECO:0000256" key="1">
    <source>
        <dbReference type="ARBA" id="ARBA00004167"/>
    </source>
</evidence>
<dbReference type="CDD" id="cd14628">
    <property type="entry name" value="R-PTP-D-2"/>
    <property type="match status" value="1"/>
</dbReference>
<keyword evidence="5 17" id="KW-0732">Signal</keyword>
<evidence type="ECO:0000256" key="16">
    <source>
        <dbReference type="SAM" id="Phobius"/>
    </source>
</evidence>
<evidence type="ECO:0000256" key="14">
    <source>
        <dbReference type="ARBA" id="ARBA00051722"/>
    </source>
</evidence>
<keyword evidence="22" id="KW-1185">Reference proteome</keyword>
<dbReference type="InterPro" id="IPR003599">
    <property type="entry name" value="Ig_sub"/>
</dbReference>
<feature type="domain" description="Fibronectin type-III" evidence="21">
    <location>
        <begin position="325"/>
        <end position="415"/>
    </location>
</feature>
<dbReference type="PROSITE" id="PS00383">
    <property type="entry name" value="TYR_PHOSPHATASE_1"/>
    <property type="match status" value="2"/>
</dbReference>
<keyword evidence="9 16" id="KW-1133">Transmembrane helix</keyword>
<comment type="similarity">
    <text evidence="2">Belongs to the protein-tyrosine phosphatase family. Receptor class 2A subfamily.</text>
</comment>
<dbReference type="SUPFAM" id="SSF52799">
    <property type="entry name" value="(Phosphotyrosine protein) phosphatases II"/>
    <property type="match status" value="2"/>
</dbReference>
<sequence>MVHVARPLLLFLAFFLRADAETPPRFTRTPVDQTGVSGGVASFICQATGDPRPKIVWNKKGKKVSNQRFEVIEFDDGSGSVLRIQPLRTPRDEAIYECVASNNVGEISVSTRLTVLREDQIPRGFPTIDMGPQLKVVERTRTATMLCAASGNPDPEITWFKDFLPVDTSNNNGRIKQLRSESIGGTPIRGALQIEQSEESDQGKYECVATNSAGTRYSAPANLYVRELREVRRVPPRFSIPPTNHEIMPGGSVNITCVAVGSPMPYVKWMLGAEDLTPEDDMPIGRNVLELNDVRQSANYTCVAMSTLGVIEAIAQITVKALPKPPGTPVVTESTATSITLTWDSGNPEPVSYYIIQHKPKNSEEPYKEIDGVATTRYSVAGLSPYSDYEFRVVAVNNIGRGPPSEPVLTQTSEQAPSSAPRDVQARMLSSTTILVQWKEPEEPNGQIQGYRVYYTMDPTQHVNNWMKHNVADSQITTIGNLVPQKTYSVKVLAFTSIGDGPLSSDIQVITQTGVPGQPLNFKAEPESETSILLSWTPPRSDTIANYELVYRDGEHGEEQRITIEPGTSYRLQGLKPNSLYYFRLAARSPQGLGASTAEISARTMQSMFAKNFHVKAVMKTSVLLSWEIPENYNSAMPFKILYDDGKMVEEVDGRATQKLIVNLKPEKSYSFVLTNRGNSAGGLQHRVTAKTAPDVLRTKPAFIGKTNLDGMITVQLPEVPANENIKGYYIIIVPLKKSRGKFIKPWESPDEMELDELLKEISRKRRSVRYGREVELKPYIAAHFDVLPTEFTLGDDKHYGGFTNKQLQSGQEYVFFVLAVMEHAESKMYATSPYSDPVVSMDLDPQPITDEEEGLIWVVGPVLAVVFIICIVIAILLYKSSKPDRKRAESDSRKSSIPNSKEVPSHHPTDPVELRRLNFQTPGMASHPPIPILELADHIERLKANDNLKFSQEYESIDPGQQFTWEHSNLEVNKPKNRYANVIAYDHSRVLLSAIEGIPGSDYVNANYIDGYRKQNAYIATQGSLPETFGDFWRMIWEQRSATVVMMTKLEERSRVKCDQYWPSRGTETHGLVQVTLLDTVELATYCVRTFALYKNGSSEKREVRQFQFTAWPDHGVPEHPTPFLAFLRRVKTCNPPDAGPMVVHCSAGVGRTGCFIVIDAMLERIKHEKTVDIYGHVTLMRAQRNYMVQTEDQYIFIHDALLEAVTCGNTEVPARNLYAYIQKLTQIETGENVTGMELEFKRLASSKAHTSRFISANLPCNKFKNRLVNIMPYESTRVCLQPIRGVEGSDYINASFIDGYRQQKAYIATQGPLAETTEDFWRMLWEHNSTIVVMLTKLREMGREKCHQYWPAERSARYQYFVVDPMAEYNMPQYILREFKVTDARDGQSRTVRQFQFTDWPEQGVPKSGEGFIDFIGQVHKTKEQFGQDGPISVHCSAGVGRTGVFITLSIVLERMRYEGVVDIFQTVKMLRTQRPAMVQTEDQYQFCYRAALEYLGSFDHYAT</sequence>
<keyword evidence="13" id="KW-0393">Immunoglobulin domain</keyword>
<dbReference type="InterPro" id="IPR016130">
    <property type="entry name" value="Tyr_Pase_AS"/>
</dbReference>
<evidence type="ECO:0000256" key="8">
    <source>
        <dbReference type="ARBA" id="ARBA00022912"/>
    </source>
</evidence>
<dbReference type="InterPro" id="IPR003595">
    <property type="entry name" value="Tyr_Pase_cat"/>
</dbReference>
<feature type="chain" id="PRO_5047197251" description="protein-tyrosine-phosphatase" evidence="17">
    <location>
        <begin position="21"/>
        <end position="1506"/>
    </location>
</feature>
<feature type="transmembrane region" description="Helical" evidence="16">
    <location>
        <begin position="856"/>
        <end position="879"/>
    </location>
</feature>
<comment type="subcellular location">
    <subcellularLocation>
        <location evidence="1">Membrane</location>
        <topology evidence="1">Single-pass membrane protein</topology>
    </subcellularLocation>
</comment>
<evidence type="ECO:0000256" key="12">
    <source>
        <dbReference type="ARBA" id="ARBA00023180"/>
    </source>
</evidence>
<feature type="domain" description="Tyrosine specific protein phosphatases" evidence="19">
    <location>
        <begin position="1415"/>
        <end position="1488"/>
    </location>
</feature>
<dbReference type="SUPFAM" id="SSF48726">
    <property type="entry name" value="Immunoglobulin"/>
    <property type="match status" value="3"/>
</dbReference>
<keyword evidence="12" id="KW-0325">Glycoprotein</keyword>
<dbReference type="InterPro" id="IPR036179">
    <property type="entry name" value="Ig-like_dom_sf"/>
</dbReference>
<evidence type="ECO:0000259" key="19">
    <source>
        <dbReference type="PROSITE" id="PS50056"/>
    </source>
</evidence>
<dbReference type="CDD" id="cd05738">
    <property type="entry name" value="IgI_2_RPTP_IIa_LAR_like"/>
    <property type="match status" value="1"/>
</dbReference>
<keyword evidence="10 16" id="KW-0472">Membrane</keyword>
<dbReference type="CDD" id="cd14624">
    <property type="entry name" value="R-PTPc-D-1"/>
    <property type="match status" value="1"/>
</dbReference>
<keyword evidence="4 16" id="KW-0812">Transmembrane</keyword>
<feature type="compositionally biased region" description="Basic and acidic residues" evidence="15">
    <location>
        <begin position="904"/>
        <end position="913"/>
    </location>
</feature>
<dbReference type="SMART" id="SM00194">
    <property type="entry name" value="PTPc"/>
    <property type="match status" value="2"/>
</dbReference>
<dbReference type="InterPro" id="IPR003961">
    <property type="entry name" value="FN3_dom"/>
</dbReference>
<dbReference type="InterPro" id="IPR050713">
    <property type="entry name" value="RTP_Phos/Ushers"/>
</dbReference>
<evidence type="ECO:0000256" key="6">
    <source>
        <dbReference type="ARBA" id="ARBA00022737"/>
    </source>
</evidence>
<dbReference type="SMART" id="SM00404">
    <property type="entry name" value="PTPc_motif"/>
    <property type="match status" value="2"/>
</dbReference>
<feature type="domain" description="Ig-like" evidence="20">
    <location>
        <begin position="236"/>
        <end position="318"/>
    </location>
</feature>
<evidence type="ECO:0000256" key="5">
    <source>
        <dbReference type="ARBA" id="ARBA00022729"/>
    </source>
</evidence>
<proteinExistence type="inferred from homology"/>
<evidence type="ECO:0000313" key="22">
    <source>
        <dbReference type="Proteomes" id="UP000694910"/>
    </source>
</evidence>
<evidence type="ECO:0000256" key="13">
    <source>
        <dbReference type="ARBA" id="ARBA00023319"/>
    </source>
</evidence>
<dbReference type="Gene3D" id="2.60.40.10">
    <property type="entry name" value="Immunoglobulins"/>
    <property type="match status" value="7"/>
</dbReference>
<evidence type="ECO:0000256" key="3">
    <source>
        <dbReference type="ARBA" id="ARBA00013064"/>
    </source>
</evidence>
<dbReference type="InterPro" id="IPR000242">
    <property type="entry name" value="PTP_cat"/>
</dbReference>
<dbReference type="InterPro" id="IPR045905">
    <property type="entry name" value="R-PTP-delta_cat"/>
</dbReference>
<dbReference type="InterPro" id="IPR000387">
    <property type="entry name" value="Tyr_Pase_dom"/>
</dbReference>
<feature type="region of interest" description="Disordered" evidence="15">
    <location>
        <begin position="887"/>
        <end position="913"/>
    </location>
</feature>
<feature type="domain" description="Fibronectin type-III" evidence="21">
    <location>
        <begin position="518"/>
        <end position="607"/>
    </location>
</feature>
<dbReference type="InterPro" id="IPR013098">
    <property type="entry name" value="Ig_I-set"/>
</dbReference>
<dbReference type="PROSITE" id="PS50056">
    <property type="entry name" value="TYR_PHOSPHATASE_2"/>
    <property type="match status" value="2"/>
</dbReference>
<dbReference type="InterPro" id="IPR029021">
    <property type="entry name" value="Prot-tyrosine_phosphatase-like"/>
</dbReference>
<dbReference type="Proteomes" id="UP000694910">
    <property type="component" value="Unplaced"/>
</dbReference>
<evidence type="ECO:0000259" key="18">
    <source>
        <dbReference type="PROSITE" id="PS50055"/>
    </source>
</evidence>
<dbReference type="PROSITE" id="PS50835">
    <property type="entry name" value="IG_LIKE"/>
    <property type="match status" value="3"/>
</dbReference>
<evidence type="ECO:0000256" key="7">
    <source>
        <dbReference type="ARBA" id="ARBA00022801"/>
    </source>
</evidence>
<comment type="catalytic activity">
    <reaction evidence="14">
        <text>O-phospho-L-tyrosyl-[protein] + H2O = L-tyrosyl-[protein] + phosphate</text>
        <dbReference type="Rhea" id="RHEA:10684"/>
        <dbReference type="Rhea" id="RHEA-COMP:10136"/>
        <dbReference type="Rhea" id="RHEA-COMP:20101"/>
        <dbReference type="ChEBI" id="CHEBI:15377"/>
        <dbReference type="ChEBI" id="CHEBI:43474"/>
        <dbReference type="ChEBI" id="CHEBI:46858"/>
        <dbReference type="ChEBI" id="CHEBI:61978"/>
        <dbReference type="EC" id="3.1.3.48"/>
    </reaction>
</comment>
<dbReference type="PANTHER" id="PTHR46957:SF11">
    <property type="entry name" value="PROTEIN-TYROSINE-PHOSPHATASE"/>
    <property type="match status" value="1"/>
</dbReference>
<keyword evidence="11 23" id="KW-0675">Receptor</keyword>
<dbReference type="PROSITE" id="PS50853">
    <property type="entry name" value="FN3"/>
    <property type="match status" value="3"/>
</dbReference>
<evidence type="ECO:0000256" key="11">
    <source>
        <dbReference type="ARBA" id="ARBA00023170"/>
    </source>
</evidence>
<reference evidence="23" key="1">
    <citation type="submission" date="2025-08" db="UniProtKB">
        <authorList>
            <consortium name="RefSeq"/>
        </authorList>
    </citation>
    <scope>IDENTIFICATION</scope>
</reference>
<evidence type="ECO:0000256" key="9">
    <source>
        <dbReference type="ARBA" id="ARBA00022989"/>
    </source>
</evidence>
<keyword evidence="8" id="KW-0904">Protein phosphatase</keyword>
<dbReference type="PROSITE" id="PS50055">
    <property type="entry name" value="TYR_PHOSPHATASE_PTP"/>
    <property type="match status" value="2"/>
</dbReference>
<feature type="domain" description="Ig-like" evidence="20">
    <location>
        <begin position="24"/>
        <end position="114"/>
    </location>
</feature>
<dbReference type="Gene3D" id="3.90.190.10">
    <property type="entry name" value="Protein tyrosine phosphatase superfamily"/>
    <property type="match status" value="2"/>
</dbReference>
<protein>
    <recommendedName>
        <fullName evidence="3">protein-tyrosine-phosphatase</fullName>
        <ecNumber evidence="3">3.1.3.48</ecNumber>
    </recommendedName>
</protein>
<dbReference type="SMART" id="SM00060">
    <property type="entry name" value="FN3"/>
    <property type="match status" value="4"/>
</dbReference>
<feature type="domain" description="Ig-like" evidence="20">
    <location>
        <begin position="126"/>
        <end position="224"/>
    </location>
</feature>
<dbReference type="InterPro" id="IPR013783">
    <property type="entry name" value="Ig-like_fold"/>
</dbReference>
<evidence type="ECO:0000259" key="21">
    <source>
        <dbReference type="PROSITE" id="PS50853"/>
    </source>
</evidence>
<feature type="signal peptide" evidence="17">
    <location>
        <begin position="1"/>
        <end position="20"/>
    </location>
</feature>
<dbReference type="SMART" id="SM00408">
    <property type="entry name" value="IGc2"/>
    <property type="match status" value="3"/>
</dbReference>
<evidence type="ECO:0000256" key="4">
    <source>
        <dbReference type="ARBA" id="ARBA00022692"/>
    </source>
</evidence>
<dbReference type="PRINTS" id="PR00700">
    <property type="entry name" value="PRTYPHPHTASE"/>
</dbReference>
<dbReference type="Pfam" id="PF00102">
    <property type="entry name" value="Y_phosphatase"/>
    <property type="match status" value="2"/>
</dbReference>
<dbReference type="EC" id="3.1.3.48" evidence="3"/>
<gene>
    <name evidence="23" type="primary">LOC101390848</name>
</gene>
<evidence type="ECO:0000313" key="23">
    <source>
        <dbReference type="RefSeq" id="XP_004436862.1"/>
    </source>
</evidence>
<evidence type="ECO:0000256" key="15">
    <source>
        <dbReference type="SAM" id="MobiDB-lite"/>
    </source>
</evidence>
<dbReference type="SMART" id="SM00409">
    <property type="entry name" value="IG"/>
    <property type="match status" value="4"/>
</dbReference>
<feature type="domain" description="Fibronectin type-III" evidence="21">
    <location>
        <begin position="420"/>
        <end position="516"/>
    </location>
</feature>
<name>A0ABM0HYV6_CERSS</name>
<dbReference type="InterPro" id="IPR036116">
    <property type="entry name" value="FN3_sf"/>
</dbReference>
<feature type="domain" description="Tyrosine specific protein phosphatases" evidence="19">
    <location>
        <begin position="1126"/>
        <end position="1197"/>
    </location>
</feature>
<dbReference type="PANTHER" id="PTHR46957">
    <property type="entry name" value="CYTOKINE RECEPTOR"/>
    <property type="match status" value="1"/>
</dbReference>
<dbReference type="Pfam" id="PF00041">
    <property type="entry name" value="fn3"/>
    <property type="match status" value="3"/>
</dbReference>
<evidence type="ECO:0000256" key="2">
    <source>
        <dbReference type="ARBA" id="ARBA00010504"/>
    </source>
</evidence>
<dbReference type="InterPro" id="IPR007110">
    <property type="entry name" value="Ig-like_dom"/>
</dbReference>
<dbReference type="CDD" id="cd00063">
    <property type="entry name" value="FN3"/>
    <property type="match status" value="4"/>
</dbReference>